<comment type="similarity">
    <text evidence="4">Belongs to the glycosyl hydrolase 10 (cellulase F) family.</text>
</comment>
<sequence>MRCLILYFLLITIPGLAQSTRYDSLWSDPAIESRIQQGIETYRKGDFTLTLTDKQGKPIQKATVDIRQNSHDFLFGANIFMLDGYPSAELNRKFENAFTKVFNFASVPFYWKDVEPTPGQYRFAADSPPIFRRPPPDKVVAFCKQHNIRMKGHTLVWDSPTASMPDWAPKNPDSLTSLVKKRIEVIGQRYKDDVLYWDVANESFLRHMQVTMPDDYVFLGFKEAEKNFNSINRLIYNEVPETFLNKNFHGEYSYLYVFIQNLLLRGAKVNGIGLQFHLFPHLVDPKAVYEGTTSDFSPKSVLKVLDQLAKFKIPLNISEITFPVLSDSEEGRKKQALVTRNFYRLFFSHPAMEAITWWNMPDGKAWGNEGKLNSGLIDENLNPKPSYTALDDLINKEWKTAFTTSVNNGKPITFRGFYGDYAMKVTVGKKTIEKTFTLAKNQPNTLTIEL</sequence>
<dbReference type="InterPro" id="IPR001000">
    <property type="entry name" value="GH10_dom"/>
</dbReference>
<dbReference type="Proteomes" id="UP000474175">
    <property type="component" value="Unassembled WGS sequence"/>
</dbReference>
<dbReference type="AlphaFoldDB" id="A0A6L9LFZ8"/>
<proteinExistence type="inferred from homology"/>
<evidence type="ECO:0000313" key="7">
    <source>
        <dbReference type="EMBL" id="NDU98091.1"/>
    </source>
</evidence>
<dbReference type="PANTHER" id="PTHR31490:SF1">
    <property type="entry name" value="ENDO-1,4-BETA-XYLANASE 1"/>
    <property type="match status" value="1"/>
</dbReference>
<keyword evidence="2 4" id="KW-0119">Carbohydrate metabolism</keyword>
<accession>A0A6L9LFZ8</accession>
<evidence type="ECO:0000259" key="6">
    <source>
        <dbReference type="PROSITE" id="PS51760"/>
    </source>
</evidence>
<comment type="caution">
    <text evidence="7">The sequence shown here is derived from an EMBL/GenBank/DDBJ whole genome shotgun (WGS) entry which is preliminary data.</text>
</comment>
<keyword evidence="8" id="KW-1185">Reference proteome</keyword>
<dbReference type="RefSeq" id="WP_163954202.1">
    <property type="nucleotide sequence ID" value="NZ_JAAFZH010000015.1"/>
</dbReference>
<dbReference type="Pfam" id="PF00331">
    <property type="entry name" value="Glyco_hydro_10"/>
    <property type="match status" value="1"/>
</dbReference>
<comment type="catalytic activity">
    <reaction evidence="4">
        <text>Endohydrolysis of (1-&gt;4)-beta-D-xylosidic linkages in xylans.</text>
        <dbReference type="EC" id="3.2.1.8"/>
    </reaction>
</comment>
<protein>
    <recommendedName>
        <fullName evidence="4">Beta-xylanase</fullName>
        <ecNumber evidence="4">3.2.1.8</ecNumber>
    </recommendedName>
</protein>
<dbReference type="PRINTS" id="PR00134">
    <property type="entry name" value="GLHYDRLASE10"/>
</dbReference>
<name>A0A6L9LFZ8_9BACT</name>
<keyword evidence="1 4" id="KW-0378">Hydrolase</keyword>
<evidence type="ECO:0000256" key="1">
    <source>
        <dbReference type="ARBA" id="ARBA00022801"/>
    </source>
</evidence>
<dbReference type="GO" id="GO:0000272">
    <property type="term" value="P:polysaccharide catabolic process"/>
    <property type="evidence" value="ECO:0007669"/>
    <property type="project" value="UniProtKB-KW"/>
</dbReference>
<dbReference type="EC" id="3.2.1.8" evidence="4"/>
<dbReference type="GO" id="GO:0031176">
    <property type="term" value="F:endo-1,4-beta-xylanase activity"/>
    <property type="evidence" value="ECO:0007669"/>
    <property type="project" value="UniProtKB-EC"/>
</dbReference>
<dbReference type="PANTHER" id="PTHR31490">
    <property type="entry name" value="GLYCOSYL HYDROLASE"/>
    <property type="match status" value="1"/>
</dbReference>
<evidence type="ECO:0000313" key="8">
    <source>
        <dbReference type="Proteomes" id="UP000474175"/>
    </source>
</evidence>
<evidence type="ECO:0000256" key="2">
    <source>
        <dbReference type="ARBA" id="ARBA00023277"/>
    </source>
</evidence>
<dbReference type="InterPro" id="IPR044846">
    <property type="entry name" value="GH10"/>
</dbReference>
<feature type="signal peptide" evidence="5">
    <location>
        <begin position="1"/>
        <end position="19"/>
    </location>
</feature>
<evidence type="ECO:0000256" key="4">
    <source>
        <dbReference type="RuleBase" id="RU361174"/>
    </source>
</evidence>
<dbReference type="SUPFAM" id="SSF51445">
    <property type="entry name" value="(Trans)glycosidases"/>
    <property type="match status" value="1"/>
</dbReference>
<reference evidence="7 8" key="1">
    <citation type="submission" date="2020-02" db="EMBL/GenBank/DDBJ databases">
        <title>Draft genome sequence of two Spirosoma agri KCTC 52727 and Spirosoma terrae KCTC 52035.</title>
        <authorList>
            <person name="Rojas J."/>
            <person name="Ambika Manirajan B."/>
            <person name="Suarez C."/>
            <person name="Ratering S."/>
            <person name="Schnell S."/>
        </authorList>
    </citation>
    <scope>NUCLEOTIDE SEQUENCE [LARGE SCALE GENOMIC DNA]</scope>
    <source>
        <strain evidence="7 8">KCTC 52035</strain>
    </source>
</reference>
<evidence type="ECO:0000256" key="3">
    <source>
        <dbReference type="ARBA" id="ARBA00023326"/>
    </source>
</evidence>
<dbReference type="Gene3D" id="3.20.20.80">
    <property type="entry name" value="Glycosidases"/>
    <property type="match status" value="1"/>
</dbReference>
<keyword evidence="4" id="KW-0326">Glycosidase</keyword>
<gene>
    <name evidence="7" type="ORF">GK108_24625</name>
</gene>
<feature type="domain" description="GH10" evidence="6">
    <location>
        <begin position="87"/>
        <end position="393"/>
    </location>
</feature>
<evidence type="ECO:0000256" key="5">
    <source>
        <dbReference type="SAM" id="SignalP"/>
    </source>
</evidence>
<keyword evidence="3 4" id="KW-0624">Polysaccharide degradation</keyword>
<dbReference type="EMBL" id="JAAFZH010000015">
    <property type="protein sequence ID" value="NDU98091.1"/>
    <property type="molecule type" value="Genomic_DNA"/>
</dbReference>
<dbReference type="InterPro" id="IPR017853">
    <property type="entry name" value="GH"/>
</dbReference>
<organism evidence="7 8">
    <name type="scientific">Spirosoma terrae</name>
    <dbReference type="NCBI Taxonomy" id="1968276"/>
    <lineage>
        <taxon>Bacteria</taxon>
        <taxon>Pseudomonadati</taxon>
        <taxon>Bacteroidota</taxon>
        <taxon>Cytophagia</taxon>
        <taxon>Cytophagales</taxon>
        <taxon>Cytophagaceae</taxon>
        <taxon>Spirosoma</taxon>
    </lineage>
</organism>
<feature type="chain" id="PRO_5026967600" description="Beta-xylanase" evidence="5">
    <location>
        <begin position="20"/>
        <end position="450"/>
    </location>
</feature>
<dbReference type="PROSITE" id="PS51760">
    <property type="entry name" value="GH10_2"/>
    <property type="match status" value="1"/>
</dbReference>
<keyword evidence="5" id="KW-0732">Signal</keyword>
<dbReference type="SMART" id="SM00633">
    <property type="entry name" value="Glyco_10"/>
    <property type="match status" value="1"/>
</dbReference>